<evidence type="ECO:0000256" key="2">
    <source>
        <dbReference type="ARBA" id="ARBA00022801"/>
    </source>
</evidence>
<organism evidence="4 5">
    <name type="scientific">Salinicoccus halodurans</name>
    <dbReference type="NCBI Taxonomy" id="407035"/>
    <lineage>
        <taxon>Bacteria</taxon>
        <taxon>Bacillati</taxon>
        <taxon>Bacillota</taxon>
        <taxon>Bacilli</taxon>
        <taxon>Bacillales</taxon>
        <taxon>Staphylococcaceae</taxon>
        <taxon>Salinicoccus</taxon>
    </lineage>
</organism>
<evidence type="ECO:0000256" key="1">
    <source>
        <dbReference type="ARBA" id="ARBA00001946"/>
    </source>
</evidence>
<evidence type="ECO:0000313" key="4">
    <source>
        <dbReference type="EMBL" id="SFK59756.1"/>
    </source>
</evidence>
<gene>
    <name evidence="4" type="ORF">SAMN05216235_0705</name>
</gene>
<dbReference type="GO" id="GO:0006753">
    <property type="term" value="P:nucleoside phosphate metabolic process"/>
    <property type="evidence" value="ECO:0007669"/>
    <property type="project" value="TreeGrafter"/>
</dbReference>
<sequence>MERKLIMTENNNYNHLKEKIIHVDRVFDGKVIQVDHDTVELPNGEQSKREIVYHNGAVCLIAVHEDIMYFVRQYRIAPDEFLLEIPAGKIEKGDFPEASAKRELEEEIGAAADRLELIHEFYVSPGFSNEFVYLYEAKDIKMQTQKLDDDEFLDVAKIPLQNLRQILSDGSVRDSKTIIAIQYVIEKYNL</sequence>
<reference evidence="4 5" key="1">
    <citation type="submission" date="2016-10" db="EMBL/GenBank/DDBJ databases">
        <authorList>
            <person name="Varghese N."/>
            <person name="Submissions S."/>
        </authorList>
    </citation>
    <scope>NUCLEOTIDE SEQUENCE [LARGE SCALE GENOMIC DNA]</scope>
    <source>
        <strain evidence="4 5">CGMCC 1.6501</strain>
    </source>
</reference>
<keyword evidence="2" id="KW-0378">Hydrolase</keyword>
<name>A0AA94HD10_9STAP</name>
<feature type="domain" description="Nudix hydrolase" evidence="3">
    <location>
        <begin position="52"/>
        <end position="180"/>
    </location>
</feature>
<dbReference type="FunFam" id="3.90.79.10:FF:000024">
    <property type="entry name" value="ADP-ribose pyrophosphatase"/>
    <property type="match status" value="1"/>
</dbReference>
<dbReference type="Pfam" id="PF00293">
    <property type="entry name" value="NUDIX"/>
    <property type="match status" value="1"/>
</dbReference>
<comment type="caution">
    <text evidence="4">The sequence shown here is derived from an EMBL/GenBank/DDBJ whole genome shotgun (WGS) entry which is preliminary data.</text>
</comment>
<dbReference type="SUPFAM" id="SSF55811">
    <property type="entry name" value="Nudix"/>
    <property type="match status" value="1"/>
</dbReference>
<evidence type="ECO:0000313" key="5">
    <source>
        <dbReference type="Proteomes" id="UP000183090"/>
    </source>
</evidence>
<dbReference type="GO" id="GO:0005829">
    <property type="term" value="C:cytosol"/>
    <property type="evidence" value="ECO:0007669"/>
    <property type="project" value="TreeGrafter"/>
</dbReference>
<dbReference type="AlphaFoldDB" id="A0AA94HD10"/>
<proteinExistence type="predicted"/>
<comment type="cofactor">
    <cofactor evidence="1">
        <name>Mg(2+)</name>
        <dbReference type="ChEBI" id="CHEBI:18420"/>
    </cofactor>
</comment>
<dbReference type="CDD" id="cd03424">
    <property type="entry name" value="NUDIX_ADPRase_Nudt5_UGPPase_Nudt14"/>
    <property type="match status" value="1"/>
</dbReference>
<protein>
    <submittedName>
        <fullName evidence="4">ADP-ribose pyrophosphatase</fullName>
    </submittedName>
</protein>
<dbReference type="InterPro" id="IPR015797">
    <property type="entry name" value="NUDIX_hydrolase-like_dom_sf"/>
</dbReference>
<dbReference type="Proteomes" id="UP000183090">
    <property type="component" value="Unassembled WGS sequence"/>
</dbReference>
<dbReference type="GO" id="GO:0019693">
    <property type="term" value="P:ribose phosphate metabolic process"/>
    <property type="evidence" value="ECO:0007669"/>
    <property type="project" value="TreeGrafter"/>
</dbReference>
<dbReference type="GO" id="GO:0016787">
    <property type="term" value="F:hydrolase activity"/>
    <property type="evidence" value="ECO:0007669"/>
    <property type="project" value="UniProtKB-KW"/>
</dbReference>
<accession>A0AA94HD10</accession>
<dbReference type="PANTHER" id="PTHR11839">
    <property type="entry name" value="UDP/ADP-SUGAR PYROPHOSPHATASE"/>
    <property type="match status" value="1"/>
</dbReference>
<dbReference type="PANTHER" id="PTHR11839:SF18">
    <property type="entry name" value="NUDIX HYDROLASE DOMAIN-CONTAINING PROTEIN"/>
    <property type="match status" value="1"/>
</dbReference>
<dbReference type="PROSITE" id="PS51462">
    <property type="entry name" value="NUDIX"/>
    <property type="match status" value="1"/>
</dbReference>
<dbReference type="EMBL" id="FOTB01000001">
    <property type="protein sequence ID" value="SFK59756.1"/>
    <property type="molecule type" value="Genomic_DNA"/>
</dbReference>
<dbReference type="Gene3D" id="3.90.79.10">
    <property type="entry name" value="Nucleoside Triphosphate Pyrophosphohydrolase"/>
    <property type="match status" value="1"/>
</dbReference>
<evidence type="ECO:0000259" key="3">
    <source>
        <dbReference type="PROSITE" id="PS51462"/>
    </source>
</evidence>
<dbReference type="InterPro" id="IPR000086">
    <property type="entry name" value="NUDIX_hydrolase_dom"/>
</dbReference>